<evidence type="ECO:0000313" key="12">
    <source>
        <dbReference type="Proteomes" id="UP000019491"/>
    </source>
</evidence>
<sequence>MGRTVYTAEHEEFRLAIRRFLQREALPSYSKWERQGYVDPEFFLRMGELGFLGMQVPVEFGGSGIESYKNNAVLNEEAAAAGLALGSLRTHLDLVFPYLQEFANDEQKKRWFPAFGSGEMMTAIAMTEPDTGSDLAGIRTTARRSGDVYVVNGAKTFVTGGRHAGRVLVVCRTSPPEDANRRAGLTLLAIDSTSPGFTSGRMLDKLGLKAQDTCELSFDDVCVPVADRIGEEGQAFRYLTQNLPQERLVIAIGAVASARRAVEHTVDYTHSRKAFGTPIAGFQNTKFVLADCAADVAAGQALIDDAIEQHDANALTPAQAALVKLWTTEMQGRVVDKCLQLHGGYGYITEYPIAKLYADARVTRILGGTSEVMRTVIAKSMQL</sequence>
<evidence type="ECO:0000256" key="7">
    <source>
        <dbReference type="RuleBase" id="RU362125"/>
    </source>
</evidence>
<dbReference type="PANTHER" id="PTHR43884">
    <property type="entry name" value="ACYL-COA DEHYDROGENASE"/>
    <property type="match status" value="1"/>
</dbReference>
<dbReference type="Pfam" id="PF00441">
    <property type="entry name" value="Acyl-CoA_dh_1"/>
    <property type="match status" value="1"/>
</dbReference>
<evidence type="ECO:0000259" key="10">
    <source>
        <dbReference type="Pfam" id="PF02771"/>
    </source>
</evidence>
<dbReference type="InterPro" id="IPR006091">
    <property type="entry name" value="Acyl-CoA_Oxase/DH_mid-dom"/>
</dbReference>
<dbReference type="FunFam" id="1.20.140.10:FF:000001">
    <property type="entry name" value="Acyl-CoA dehydrogenase"/>
    <property type="match status" value="1"/>
</dbReference>
<dbReference type="SUPFAM" id="SSF56645">
    <property type="entry name" value="Acyl-CoA dehydrogenase NM domain-like"/>
    <property type="match status" value="1"/>
</dbReference>
<dbReference type="RefSeq" id="WP_037234179.1">
    <property type="nucleotide sequence ID" value="NZ_BAWF01000031.1"/>
</dbReference>
<comment type="catalytic activity">
    <reaction evidence="6">
        <text>a 2,3-saturated acyl-CoA + A = a 2,3-dehydroacyl-CoA + AH2</text>
        <dbReference type="Rhea" id="RHEA:48608"/>
        <dbReference type="ChEBI" id="CHEBI:13193"/>
        <dbReference type="ChEBI" id="CHEBI:17499"/>
        <dbReference type="ChEBI" id="CHEBI:60015"/>
        <dbReference type="ChEBI" id="CHEBI:65111"/>
    </reaction>
</comment>
<evidence type="ECO:0000256" key="1">
    <source>
        <dbReference type="ARBA" id="ARBA00001974"/>
    </source>
</evidence>
<dbReference type="AlphaFoldDB" id="X0R6E1"/>
<dbReference type="OrthoDB" id="8876745at2"/>
<dbReference type="InterPro" id="IPR009100">
    <property type="entry name" value="AcylCoA_DH/oxidase_NM_dom_sf"/>
</dbReference>
<proteinExistence type="inferred from homology"/>
<keyword evidence="4 7" id="KW-0274">FAD</keyword>
<evidence type="ECO:0000256" key="5">
    <source>
        <dbReference type="ARBA" id="ARBA00023002"/>
    </source>
</evidence>
<dbReference type="InterPro" id="IPR037069">
    <property type="entry name" value="AcylCoA_DH/ox_N_sf"/>
</dbReference>
<dbReference type="Gene3D" id="1.20.140.10">
    <property type="entry name" value="Butyryl-CoA Dehydrogenase, subunit A, domain 3"/>
    <property type="match status" value="1"/>
</dbReference>
<dbReference type="Gene3D" id="2.40.110.10">
    <property type="entry name" value="Butyryl-CoA Dehydrogenase, subunit A, domain 2"/>
    <property type="match status" value="1"/>
</dbReference>
<dbReference type="InterPro" id="IPR013786">
    <property type="entry name" value="AcylCoA_DH/ox_N"/>
</dbReference>
<keyword evidence="3 7" id="KW-0285">Flavoprotein</keyword>
<evidence type="ECO:0000256" key="2">
    <source>
        <dbReference type="ARBA" id="ARBA00009347"/>
    </source>
</evidence>
<dbReference type="PIRSF" id="PIRSF016578">
    <property type="entry name" value="HsaA"/>
    <property type="match status" value="1"/>
</dbReference>
<comment type="caution">
    <text evidence="11">The sequence shown here is derived from an EMBL/GenBank/DDBJ whole genome shotgun (WGS) entry which is preliminary data.</text>
</comment>
<feature type="domain" description="Acyl-CoA oxidase/dehydrogenase middle" evidence="9">
    <location>
        <begin position="123"/>
        <end position="221"/>
    </location>
</feature>
<dbReference type="EMBL" id="BAWF01000031">
    <property type="protein sequence ID" value="GAF46495.1"/>
    <property type="molecule type" value="Genomic_DNA"/>
</dbReference>
<dbReference type="GO" id="GO:0003995">
    <property type="term" value="F:acyl-CoA dehydrogenase activity"/>
    <property type="evidence" value="ECO:0007669"/>
    <property type="project" value="InterPro"/>
</dbReference>
<comment type="similarity">
    <text evidence="2 7">Belongs to the acyl-CoA dehydrogenase family.</text>
</comment>
<comment type="cofactor">
    <cofactor evidence="1 7">
        <name>FAD</name>
        <dbReference type="ChEBI" id="CHEBI:57692"/>
    </cofactor>
</comment>
<dbReference type="Gene3D" id="1.10.540.10">
    <property type="entry name" value="Acyl-CoA dehydrogenase/oxidase, N-terminal domain"/>
    <property type="match status" value="1"/>
</dbReference>
<dbReference type="InterPro" id="IPR036250">
    <property type="entry name" value="AcylCo_DH-like_C"/>
</dbReference>
<gene>
    <name evidence="11" type="primary">fadE</name>
    <name evidence="11" type="ORF">RW1_031_00790</name>
</gene>
<dbReference type="Proteomes" id="UP000019491">
    <property type="component" value="Unassembled WGS sequence"/>
</dbReference>
<dbReference type="Pfam" id="PF02770">
    <property type="entry name" value="Acyl-CoA_dh_M"/>
    <property type="match status" value="1"/>
</dbReference>
<dbReference type="InterPro" id="IPR046373">
    <property type="entry name" value="Acyl-CoA_Oxase/DH_mid-dom_sf"/>
</dbReference>
<dbReference type="PROSITE" id="PS00073">
    <property type="entry name" value="ACYL_COA_DH_2"/>
    <property type="match status" value="1"/>
</dbReference>
<dbReference type="PANTHER" id="PTHR43884:SF12">
    <property type="entry name" value="ISOVALERYL-COA DEHYDROGENASE, MITOCHONDRIAL-RELATED"/>
    <property type="match status" value="1"/>
</dbReference>
<accession>X0R6E1</accession>
<dbReference type="Pfam" id="PF02771">
    <property type="entry name" value="Acyl-CoA_dh_N"/>
    <property type="match status" value="1"/>
</dbReference>
<protein>
    <submittedName>
        <fullName evidence="11">Acyl-CoA dehydrogenase</fullName>
    </submittedName>
</protein>
<evidence type="ECO:0000259" key="8">
    <source>
        <dbReference type="Pfam" id="PF00441"/>
    </source>
</evidence>
<dbReference type="FunFam" id="2.40.110.10:FF:000002">
    <property type="entry name" value="Acyl-CoA dehydrogenase fadE12"/>
    <property type="match status" value="1"/>
</dbReference>
<evidence type="ECO:0000259" key="9">
    <source>
        <dbReference type="Pfam" id="PF02770"/>
    </source>
</evidence>
<feature type="domain" description="Acyl-CoA dehydrogenase/oxidase N-terminal" evidence="10">
    <location>
        <begin position="7"/>
        <end position="119"/>
    </location>
</feature>
<reference evidence="11 12" key="1">
    <citation type="submission" date="2014-02" db="EMBL/GenBank/DDBJ databases">
        <title>Whole genome shotgun sequence of Rhodococcus wratislaviensis NBRC 100605.</title>
        <authorList>
            <person name="Hosoyama A."/>
            <person name="Tsuchikane K."/>
            <person name="Yoshida I."/>
            <person name="Ohji S."/>
            <person name="Ichikawa N."/>
            <person name="Yamazoe A."/>
            <person name="Fujita N."/>
        </authorList>
    </citation>
    <scope>NUCLEOTIDE SEQUENCE [LARGE SCALE GENOMIC DNA]</scope>
    <source>
        <strain evidence="11 12">NBRC 100605</strain>
    </source>
</reference>
<dbReference type="SUPFAM" id="SSF47203">
    <property type="entry name" value="Acyl-CoA dehydrogenase C-terminal domain-like"/>
    <property type="match status" value="1"/>
</dbReference>
<dbReference type="GO" id="GO:0050660">
    <property type="term" value="F:flavin adenine dinucleotide binding"/>
    <property type="evidence" value="ECO:0007669"/>
    <property type="project" value="InterPro"/>
</dbReference>
<evidence type="ECO:0000256" key="4">
    <source>
        <dbReference type="ARBA" id="ARBA00022827"/>
    </source>
</evidence>
<dbReference type="InterPro" id="IPR009075">
    <property type="entry name" value="AcylCo_DH/oxidase_C"/>
</dbReference>
<keyword evidence="12" id="KW-1185">Reference proteome</keyword>
<evidence type="ECO:0000256" key="3">
    <source>
        <dbReference type="ARBA" id="ARBA00022630"/>
    </source>
</evidence>
<evidence type="ECO:0000313" key="11">
    <source>
        <dbReference type="EMBL" id="GAF46495.1"/>
    </source>
</evidence>
<keyword evidence="5 7" id="KW-0560">Oxidoreductase</keyword>
<name>X0R6E1_RHOWR</name>
<organism evidence="11 12">
    <name type="scientific">Rhodococcus wratislaviensis NBRC 100605</name>
    <dbReference type="NCBI Taxonomy" id="1219028"/>
    <lineage>
        <taxon>Bacteria</taxon>
        <taxon>Bacillati</taxon>
        <taxon>Actinomycetota</taxon>
        <taxon>Actinomycetes</taxon>
        <taxon>Mycobacteriales</taxon>
        <taxon>Nocardiaceae</taxon>
        <taxon>Rhodococcus</taxon>
    </lineage>
</organism>
<feature type="domain" description="Acyl-CoA dehydrogenase/oxidase C-terminal" evidence="8">
    <location>
        <begin position="236"/>
        <end position="381"/>
    </location>
</feature>
<evidence type="ECO:0000256" key="6">
    <source>
        <dbReference type="ARBA" id="ARBA00052546"/>
    </source>
</evidence>
<dbReference type="InterPro" id="IPR006089">
    <property type="entry name" value="Acyl-CoA_DH_CS"/>
</dbReference>